<feature type="domain" description="O-methyltransferase C-terminal" evidence="5">
    <location>
        <begin position="126"/>
        <end position="332"/>
    </location>
</feature>
<dbReference type="SUPFAM" id="SSF53335">
    <property type="entry name" value="S-adenosyl-L-methionine-dependent methyltransferases"/>
    <property type="match status" value="1"/>
</dbReference>
<dbReference type="InterPro" id="IPR036390">
    <property type="entry name" value="WH_DNA-bd_sf"/>
</dbReference>
<evidence type="ECO:0000259" key="5">
    <source>
        <dbReference type="Pfam" id="PF00891"/>
    </source>
</evidence>
<dbReference type="Gene3D" id="3.40.50.150">
    <property type="entry name" value="Vaccinia Virus protein VP39"/>
    <property type="match status" value="1"/>
</dbReference>
<dbReference type="SUPFAM" id="SSF46785">
    <property type="entry name" value="Winged helix' DNA-binding domain"/>
    <property type="match status" value="1"/>
</dbReference>
<dbReference type="Gene3D" id="1.10.10.10">
    <property type="entry name" value="Winged helix-like DNA-binding domain superfamily/Winged helix DNA-binding domain"/>
    <property type="match status" value="1"/>
</dbReference>
<proteinExistence type="predicted"/>
<keyword evidence="7" id="KW-1185">Reference proteome</keyword>
<dbReference type="RefSeq" id="XP_020433442.1">
    <property type="nucleotide sequence ID" value="XM_020576193.1"/>
</dbReference>
<name>D3BBB7_HETP5</name>
<feature type="active site" description="Proton acceptor" evidence="4">
    <location>
        <position position="264"/>
    </location>
</feature>
<dbReference type="InterPro" id="IPR016461">
    <property type="entry name" value="COMT-like"/>
</dbReference>
<dbReference type="PANTHER" id="PTHR43712">
    <property type="entry name" value="PUTATIVE (AFU_ORTHOLOGUE AFUA_4G14580)-RELATED"/>
    <property type="match status" value="1"/>
</dbReference>
<evidence type="ECO:0000313" key="6">
    <source>
        <dbReference type="EMBL" id="EFA81324.1"/>
    </source>
</evidence>
<dbReference type="Pfam" id="PF00891">
    <property type="entry name" value="Methyltransf_2"/>
    <property type="match status" value="1"/>
</dbReference>
<evidence type="ECO:0000256" key="4">
    <source>
        <dbReference type="PIRSR" id="PIRSR005739-1"/>
    </source>
</evidence>
<dbReference type="GeneID" id="31360789"/>
<dbReference type="InParanoid" id="D3BBB7"/>
<sequence length="358" mass="40815">MDSKNVYSDGYRANKDDIAKLQHCYLGFQHAASIHAMAQLRIPEKLGTNLNCKRSAFDLANEIGANPVYLERVMHTLSLNGFFTEVPGYEIGKRVFQHNHLSLTMADPYIRDEVLLMGSLTFYRSYETLADSIMTGQPQSGKALNCNNIWEFIQKNQDQEIIFSKAMTSISIRHSPYLVSLIDFSKFDTICDVGGSEGIMLFEILKLYPSVKNVINFDLPTVLQNLEGIHHRQLKLDQRYSEIQGSFFDGVPEADCYILKTVIHTLNDEQSKLALMNISKSIRPKGKVFIIDLILDEESKLSEKYSSILDIHMLQLCGAKERSIKEWKELSNGTPLKFETIIYSNQINCQNIIVYSME</sequence>
<dbReference type="InterPro" id="IPR036388">
    <property type="entry name" value="WH-like_DNA-bd_sf"/>
</dbReference>
<dbReference type="Proteomes" id="UP000001396">
    <property type="component" value="Unassembled WGS sequence"/>
</dbReference>
<dbReference type="GO" id="GO:0008171">
    <property type="term" value="F:O-methyltransferase activity"/>
    <property type="evidence" value="ECO:0007669"/>
    <property type="project" value="InterPro"/>
</dbReference>
<dbReference type="GO" id="GO:0032259">
    <property type="term" value="P:methylation"/>
    <property type="evidence" value="ECO:0007669"/>
    <property type="project" value="UniProtKB-KW"/>
</dbReference>
<dbReference type="InterPro" id="IPR001077">
    <property type="entry name" value="COMT_C"/>
</dbReference>
<organism evidence="6 7">
    <name type="scientific">Heterostelium pallidum (strain ATCC 26659 / Pp 5 / PN500)</name>
    <name type="common">Cellular slime mold</name>
    <name type="synonym">Polysphondylium pallidum</name>
    <dbReference type="NCBI Taxonomy" id="670386"/>
    <lineage>
        <taxon>Eukaryota</taxon>
        <taxon>Amoebozoa</taxon>
        <taxon>Evosea</taxon>
        <taxon>Eumycetozoa</taxon>
        <taxon>Dictyostelia</taxon>
        <taxon>Acytosteliales</taxon>
        <taxon>Acytosteliaceae</taxon>
        <taxon>Heterostelium</taxon>
    </lineage>
</organism>
<keyword evidence="3" id="KW-0949">S-adenosyl-L-methionine</keyword>
<dbReference type="PIRSF" id="PIRSF005739">
    <property type="entry name" value="O-mtase"/>
    <property type="match status" value="1"/>
</dbReference>
<evidence type="ECO:0000256" key="3">
    <source>
        <dbReference type="ARBA" id="ARBA00022691"/>
    </source>
</evidence>
<dbReference type="PROSITE" id="PS51683">
    <property type="entry name" value="SAM_OMT_II"/>
    <property type="match status" value="1"/>
</dbReference>
<evidence type="ECO:0000256" key="1">
    <source>
        <dbReference type="ARBA" id="ARBA00022603"/>
    </source>
</evidence>
<protein>
    <recommendedName>
        <fullName evidence="5">O-methyltransferase C-terminal domain-containing protein</fullName>
    </recommendedName>
</protein>
<comment type="caution">
    <text evidence="6">The sequence shown here is derived from an EMBL/GenBank/DDBJ whole genome shotgun (WGS) entry which is preliminary data.</text>
</comment>
<evidence type="ECO:0000256" key="2">
    <source>
        <dbReference type="ARBA" id="ARBA00022679"/>
    </source>
</evidence>
<dbReference type="AlphaFoldDB" id="D3BBB7"/>
<dbReference type="PANTHER" id="PTHR43712:SF2">
    <property type="entry name" value="O-METHYLTRANSFERASE CICE"/>
    <property type="match status" value="1"/>
</dbReference>
<reference evidence="6 7" key="1">
    <citation type="journal article" date="2011" name="Genome Res.">
        <title>Phylogeny-wide analysis of social amoeba genomes highlights ancient origins for complex intercellular communication.</title>
        <authorList>
            <person name="Heidel A.J."/>
            <person name="Lawal H.M."/>
            <person name="Felder M."/>
            <person name="Schilde C."/>
            <person name="Helps N.R."/>
            <person name="Tunggal B."/>
            <person name="Rivero F."/>
            <person name="John U."/>
            <person name="Schleicher M."/>
            <person name="Eichinger L."/>
            <person name="Platzer M."/>
            <person name="Noegel A.A."/>
            <person name="Schaap P."/>
            <person name="Gloeckner G."/>
        </authorList>
    </citation>
    <scope>NUCLEOTIDE SEQUENCE [LARGE SCALE GENOMIC DNA]</scope>
    <source>
        <strain evidence="7">ATCC 26659 / Pp 5 / PN500</strain>
    </source>
</reference>
<accession>D3BBB7</accession>
<dbReference type="EMBL" id="ADBJ01000025">
    <property type="protein sequence ID" value="EFA81324.1"/>
    <property type="molecule type" value="Genomic_DNA"/>
</dbReference>
<evidence type="ECO:0000313" key="7">
    <source>
        <dbReference type="Proteomes" id="UP000001396"/>
    </source>
</evidence>
<dbReference type="InterPro" id="IPR029063">
    <property type="entry name" value="SAM-dependent_MTases_sf"/>
</dbReference>
<keyword evidence="2" id="KW-0808">Transferase</keyword>
<gene>
    <name evidence="6" type="ORF">PPL_05304</name>
</gene>
<keyword evidence="1" id="KW-0489">Methyltransferase</keyword>